<organism evidence="1">
    <name type="scientific">Panicum hallii</name>
    <dbReference type="NCBI Taxonomy" id="206008"/>
    <lineage>
        <taxon>Eukaryota</taxon>
        <taxon>Viridiplantae</taxon>
        <taxon>Streptophyta</taxon>
        <taxon>Embryophyta</taxon>
        <taxon>Tracheophyta</taxon>
        <taxon>Spermatophyta</taxon>
        <taxon>Magnoliopsida</taxon>
        <taxon>Liliopsida</taxon>
        <taxon>Poales</taxon>
        <taxon>Poaceae</taxon>
        <taxon>PACMAD clade</taxon>
        <taxon>Panicoideae</taxon>
        <taxon>Panicodae</taxon>
        <taxon>Paniceae</taxon>
        <taxon>Panicinae</taxon>
        <taxon>Panicum</taxon>
        <taxon>Panicum sect. Panicum</taxon>
    </lineage>
</organism>
<gene>
    <name evidence="1" type="ORF">PAHAL_8G182300</name>
</gene>
<name>A0A2S3IEB2_9POAL</name>
<dbReference type="Proteomes" id="UP000243499">
    <property type="component" value="Chromosome 8"/>
</dbReference>
<sequence>MCQVRRFGLRNMEVHHGRPAARRGRWKKITQAGSTVLVAVSGNHLMEVKDHEKEQIEDNKCQNEKIPLPIGHHLRLSSNRQ</sequence>
<proteinExistence type="predicted"/>
<accession>A0A2S3IEB2</accession>
<evidence type="ECO:0000313" key="1">
    <source>
        <dbReference type="EMBL" id="PAN42686.1"/>
    </source>
</evidence>
<dbReference type="AlphaFoldDB" id="A0A2S3IEB2"/>
<dbReference type="EMBL" id="CM008053">
    <property type="protein sequence ID" value="PAN42686.1"/>
    <property type="molecule type" value="Genomic_DNA"/>
</dbReference>
<protein>
    <submittedName>
        <fullName evidence="1">Uncharacterized protein</fullName>
    </submittedName>
</protein>
<reference evidence="1" key="1">
    <citation type="submission" date="2018-04" db="EMBL/GenBank/DDBJ databases">
        <title>WGS assembly of Panicum hallii.</title>
        <authorList>
            <person name="Lovell J."/>
            <person name="Jenkins J."/>
            <person name="Lowry D."/>
            <person name="Mamidi S."/>
            <person name="Sreedasyam A."/>
            <person name="Weng X."/>
            <person name="Barry K."/>
            <person name="Bonette J."/>
            <person name="Campitelli B."/>
            <person name="Daum C."/>
            <person name="Gordon S."/>
            <person name="Gould B."/>
            <person name="Lipzen A."/>
            <person name="Macqueen A."/>
            <person name="Palacio-Mejia J."/>
            <person name="Plott C."/>
            <person name="Shakirov E."/>
            <person name="Shu S."/>
            <person name="Yoshinaga Y."/>
            <person name="Zane M."/>
            <person name="Rokhsar D."/>
            <person name="Grimwood J."/>
            <person name="Schmutz J."/>
            <person name="Juenger T."/>
        </authorList>
    </citation>
    <scope>NUCLEOTIDE SEQUENCE [LARGE SCALE GENOMIC DNA]</scope>
    <source>
        <strain evidence="1">FIL2</strain>
    </source>
</reference>
<dbReference type="Gramene" id="PAN42686">
    <property type="protein sequence ID" value="PAN42686"/>
    <property type="gene ID" value="PAHAL_8G182300"/>
</dbReference>